<dbReference type="Gene3D" id="3.30.420.10">
    <property type="entry name" value="Ribonuclease H-like superfamily/Ribonuclease H"/>
    <property type="match status" value="1"/>
</dbReference>
<dbReference type="GO" id="GO:0015074">
    <property type="term" value="P:DNA integration"/>
    <property type="evidence" value="ECO:0007669"/>
    <property type="project" value="InterPro"/>
</dbReference>
<dbReference type="SUPFAM" id="SSF53098">
    <property type="entry name" value="Ribonuclease H-like"/>
    <property type="match status" value="1"/>
</dbReference>
<feature type="domain" description="Integrase catalytic" evidence="2">
    <location>
        <begin position="127"/>
        <end position="312"/>
    </location>
</feature>
<proteinExistence type="predicted"/>
<evidence type="ECO:0000256" key="1">
    <source>
        <dbReference type="SAM" id="MobiDB-lite"/>
    </source>
</evidence>
<evidence type="ECO:0000313" key="3">
    <source>
        <dbReference type="EMBL" id="KAA1057050.1"/>
    </source>
</evidence>
<dbReference type="InterPro" id="IPR012337">
    <property type="entry name" value="RNaseH-like_sf"/>
</dbReference>
<gene>
    <name evidence="3" type="ORF">FH063_003923</name>
</gene>
<dbReference type="InterPro" id="IPR036397">
    <property type="entry name" value="RNaseH_sf"/>
</dbReference>
<dbReference type="InterPro" id="IPR001584">
    <property type="entry name" value="Integrase_cat-core"/>
</dbReference>
<evidence type="ECO:0000259" key="2">
    <source>
        <dbReference type="PROSITE" id="PS50994"/>
    </source>
</evidence>
<reference evidence="3 4" key="1">
    <citation type="submission" date="2019-07" db="EMBL/GenBank/DDBJ databases">
        <title>Genome sequencing of the stress-tolerant strain Azospirillum brasilense Az19.</title>
        <authorList>
            <person name="Maroniche G.A."/>
            <person name="Garcia J.E."/>
            <person name="Pagnussat L."/>
            <person name="Amenta M."/>
            <person name="Creus C.M."/>
        </authorList>
    </citation>
    <scope>NUCLEOTIDE SEQUENCE [LARGE SCALE GENOMIC DNA]</scope>
    <source>
        <strain evidence="3 4">Az19</strain>
    </source>
</reference>
<protein>
    <recommendedName>
        <fullName evidence="2">Integrase catalytic domain-containing protein</fullName>
    </recommendedName>
</protein>
<sequence length="510" mass="56886">MPGKPINDQQARLYMDYRRTLSQEAAAAKAGFSLSTGQRLDQDPRLPSQKKAGHRRGRTKPDPLGGVWETDVLPLLGRCAGIRPITVLEELARRHPDQDWDRRRRTLERRIEAWKALHGPDQEVMFRQLHPPGQQALSDFTEVTELAVTIAGQPLDHRLYHFTLAFSGWEHAEVVLGGESFVALTHGLQNALWALGGVPAEHRTDSLSAAFRNLDKNAREDLTARYEALCAHYGMTPTRNNTGVAHENGSVESRHGHLKSRLDQALTLRGGRDFATLDAYCRFVAEVVGRHNARQRKLFDLESPSLKRLPARRTTDFEEATVYVTSSGGFTLRKVFYTVPSRLIGHRLKLHIHDDRLDCFLGGTAVLTLPRGRAPQGGKGKHGHVIDYHHVIHSLRRKPQALLNLVYRDELFPRAAYRRAREAMSAALDPRLACRIMVGLLWLAHERACEADLAASLDATLEAGQLPDLAALQRRFQPHQTDAPAITVTLPLATAYDTLLATTANAGASR</sequence>
<name>A0A5B0KZX2_9PROT</name>
<organism evidence="3 4">
    <name type="scientific">Azospirillum argentinense</name>
    <dbReference type="NCBI Taxonomy" id="2970906"/>
    <lineage>
        <taxon>Bacteria</taxon>
        <taxon>Pseudomonadati</taxon>
        <taxon>Pseudomonadota</taxon>
        <taxon>Alphaproteobacteria</taxon>
        <taxon>Rhodospirillales</taxon>
        <taxon>Azospirillaceae</taxon>
        <taxon>Azospirillum</taxon>
    </lineage>
</organism>
<dbReference type="PANTHER" id="PTHR35004:SF7">
    <property type="entry name" value="INTEGRASE PROTEIN"/>
    <property type="match status" value="1"/>
</dbReference>
<dbReference type="Proteomes" id="UP000325333">
    <property type="component" value="Unassembled WGS sequence"/>
</dbReference>
<dbReference type="PROSITE" id="PS50994">
    <property type="entry name" value="INTEGRASE"/>
    <property type="match status" value="1"/>
</dbReference>
<comment type="caution">
    <text evidence="3">The sequence shown here is derived from an EMBL/GenBank/DDBJ whole genome shotgun (WGS) entry which is preliminary data.</text>
</comment>
<dbReference type="PANTHER" id="PTHR35004">
    <property type="entry name" value="TRANSPOSASE RV3428C-RELATED"/>
    <property type="match status" value="1"/>
</dbReference>
<dbReference type="RefSeq" id="WP_149649465.1">
    <property type="nucleotide sequence ID" value="NZ_VEWN01000003.1"/>
</dbReference>
<feature type="region of interest" description="Disordered" evidence="1">
    <location>
        <begin position="26"/>
        <end position="65"/>
    </location>
</feature>
<dbReference type="EMBL" id="VEWN01000003">
    <property type="protein sequence ID" value="KAA1057050.1"/>
    <property type="molecule type" value="Genomic_DNA"/>
</dbReference>
<dbReference type="AlphaFoldDB" id="A0A5B0KZX2"/>
<evidence type="ECO:0000313" key="4">
    <source>
        <dbReference type="Proteomes" id="UP000325333"/>
    </source>
</evidence>
<dbReference type="NCBIfam" id="NF033546">
    <property type="entry name" value="transpos_IS21"/>
    <property type="match status" value="1"/>
</dbReference>
<accession>A0A5B0KZX2</accession>
<dbReference type="GO" id="GO:0003676">
    <property type="term" value="F:nucleic acid binding"/>
    <property type="evidence" value="ECO:0007669"/>
    <property type="project" value="InterPro"/>
</dbReference>